<dbReference type="Proteomes" id="UP000183926">
    <property type="component" value="Unassembled WGS sequence"/>
</dbReference>
<keyword evidence="7 10" id="KW-0472">Membrane</keyword>
<dbReference type="GO" id="GO:0044718">
    <property type="term" value="P:siderophore transmembrane transport"/>
    <property type="evidence" value="ECO:0007669"/>
    <property type="project" value="TreeGrafter"/>
</dbReference>
<dbReference type="GO" id="GO:0015344">
    <property type="term" value="F:siderophore uptake transmembrane transporter activity"/>
    <property type="evidence" value="ECO:0007669"/>
    <property type="project" value="TreeGrafter"/>
</dbReference>
<evidence type="ECO:0000256" key="2">
    <source>
        <dbReference type="ARBA" id="ARBA00009810"/>
    </source>
</evidence>
<evidence type="ECO:0000256" key="3">
    <source>
        <dbReference type="ARBA" id="ARBA00022448"/>
    </source>
</evidence>
<keyword evidence="6 11" id="KW-0798">TonB box</keyword>
<name>A0A1I7IDV2_9PROT</name>
<reference evidence="14 15" key="1">
    <citation type="submission" date="2016-10" db="EMBL/GenBank/DDBJ databases">
        <authorList>
            <person name="de Groot N.N."/>
        </authorList>
    </citation>
    <scope>NUCLEOTIDE SEQUENCE [LARGE SCALE GENOMIC DNA]</scope>
    <source>
        <strain evidence="14 15">Nm24</strain>
    </source>
</reference>
<evidence type="ECO:0000256" key="9">
    <source>
        <dbReference type="ARBA" id="ARBA00023237"/>
    </source>
</evidence>
<dbReference type="SUPFAM" id="SSF56935">
    <property type="entry name" value="Porins"/>
    <property type="match status" value="1"/>
</dbReference>
<evidence type="ECO:0000256" key="11">
    <source>
        <dbReference type="RuleBase" id="RU003357"/>
    </source>
</evidence>
<dbReference type="InterPro" id="IPR039426">
    <property type="entry name" value="TonB-dep_rcpt-like"/>
</dbReference>
<dbReference type="Gene3D" id="2.40.170.20">
    <property type="entry name" value="TonB-dependent receptor, beta-barrel domain"/>
    <property type="match status" value="1"/>
</dbReference>
<feature type="domain" description="TonB-dependent receptor-like beta-barrel" evidence="12">
    <location>
        <begin position="267"/>
        <end position="693"/>
    </location>
</feature>
<keyword evidence="5 10" id="KW-0812">Transmembrane</keyword>
<sequence length="724" mass="79739">MFIVLFVSSSIIELFRLFKFDSGKPEALTGLIVFAGLLVSFCACAREVSEVSDGMAFESAATESISLQPIVVTADPLSGTQADIPKPVSILQRERIQTRDLRNVGEAVSQELGVSSSDFGPAVGRPIIRGLGGGRVRVLEDGVGTMDVSTVSPDHAVAVEALFADQVEIFRGPSTLLYGSGASGGVVNVVNQRIPDHIPNEMEGDLYGHYSSVADDFTGAFRLNAGAGHFAWHLDGMKRHTGNYSIPGFAQIEPEPGAKKGVLENSDVRTTNFSSGLSYIDERGFFGVAVSRFVNHYGVPGHDHGHDEGLHGDDAVSGHEEGARIRQKQTRFDMKGALNQPLPGLQKIKIRWGYNDHAHRESGDDGNGTLLLNREWDGRLEMLHQPLSNWRGVLGLQYQNRNLSTAGEEAFVPDSHLDSLGVFLLEKLDAGRWIIEVGGRFEHQWTERKNDAFEVSHDIFSISSGATWKFQENYSLGGSLSYALRAPALEELYSNGPHLATNTFEVGRTTLSPEKTSSIDLSLSKQNGNLNWTLNLFAKQIGDFIFLRESDLTGDRLPDRVDIKGVLDKDGLLLLNYDQSNANFIGAEFETIIHLLNNRRSKLDLRLWTDYVRGRLSTGGYLPRITPLRFGGALDYTYGPWRGKVDMMQVYKQTDTASLETATAGYTMLNVQLDYGFDWGEMNCSLFVRGSNLLNEEARRHTSFLKDRAPLPGRSGLAGVRVNF</sequence>
<proteinExistence type="inferred from homology"/>
<evidence type="ECO:0000256" key="4">
    <source>
        <dbReference type="ARBA" id="ARBA00022452"/>
    </source>
</evidence>
<evidence type="ECO:0000259" key="13">
    <source>
        <dbReference type="Pfam" id="PF07715"/>
    </source>
</evidence>
<evidence type="ECO:0000313" key="14">
    <source>
        <dbReference type="EMBL" id="SFU71040.1"/>
    </source>
</evidence>
<dbReference type="Pfam" id="PF00593">
    <property type="entry name" value="TonB_dep_Rec_b-barrel"/>
    <property type="match status" value="1"/>
</dbReference>
<dbReference type="PROSITE" id="PS52016">
    <property type="entry name" value="TONB_DEPENDENT_REC_3"/>
    <property type="match status" value="1"/>
</dbReference>
<dbReference type="PANTHER" id="PTHR30069:SF40">
    <property type="entry name" value="TONB-DEPENDENT RECEPTOR NMB0964-RELATED"/>
    <property type="match status" value="1"/>
</dbReference>
<dbReference type="Gene3D" id="2.170.130.10">
    <property type="entry name" value="TonB-dependent receptor, plug domain"/>
    <property type="match status" value="1"/>
</dbReference>
<accession>A0A1I7IDV2</accession>
<evidence type="ECO:0000256" key="6">
    <source>
        <dbReference type="ARBA" id="ARBA00023077"/>
    </source>
</evidence>
<evidence type="ECO:0000256" key="1">
    <source>
        <dbReference type="ARBA" id="ARBA00004571"/>
    </source>
</evidence>
<dbReference type="InterPro" id="IPR037066">
    <property type="entry name" value="Plug_dom_sf"/>
</dbReference>
<evidence type="ECO:0000256" key="8">
    <source>
        <dbReference type="ARBA" id="ARBA00023170"/>
    </source>
</evidence>
<dbReference type="InterPro" id="IPR000531">
    <property type="entry name" value="Beta-barrel_TonB"/>
</dbReference>
<organism evidence="14 15">
    <name type="scientific">Nitrosomonas eutropha</name>
    <dbReference type="NCBI Taxonomy" id="916"/>
    <lineage>
        <taxon>Bacteria</taxon>
        <taxon>Pseudomonadati</taxon>
        <taxon>Pseudomonadota</taxon>
        <taxon>Betaproteobacteria</taxon>
        <taxon>Nitrosomonadales</taxon>
        <taxon>Nitrosomonadaceae</taxon>
        <taxon>Nitrosomonas</taxon>
    </lineage>
</organism>
<evidence type="ECO:0000256" key="5">
    <source>
        <dbReference type="ARBA" id="ARBA00022692"/>
    </source>
</evidence>
<dbReference type="PANTHER" id="PTHR30069">
    <property type="entry name" value="TONB-DEPENDENT OUTER MEMBRANE RECEPTOR"/>
    <property type="match status" value="1"/>
</dbReference>
<dbReference type="AlphaFoldDB" id="A0A1I7IDV2"/>
<dbReference type="GO" id="GO:0009279">
    <property type="term" value="C:cell outer membrane"/>
    <property type="evidence" value="ECO:0007669"/>
    <property type="project" value="UniProtKB-SubCell"/>
</dbReference>
<keyword evidence="9 10" id="KW-0998">Cell outer membrane</keyword>
<evidence type="ECO:0000256" key="7">
    <source>
        <dbReference type="ARBA" id="ARBA00023136"/>
    </source>
</evidence>
<comment type="similarity">
    <text evidence="2 10 11">Belongs to the TonB-dependent receptor family.</text>
</comment>
<dbReference type="InterPro" id="IPR036942">
    <property type="entry name" value="Beta-barrel_TonB_sf"/>
</dbReference>
<evidence type="ECO:0000313" key="15">
    <source>
        <dbReference type="Proteomes" id="UP000183926"/>
    </source>
</evidence>
<keyword evidence="8" id="KW-0675">Receptor</keyword>
<evidence type="ECO:0000259" key="12">
    <source>
        <dbReference type="Pfam" id="PF00593"/>
    </source>
</evidence>
<keyword evidence="3 10" id="KW-0813">Transport</keyword>
<evidence type="ECO:0000256" key="10">
    <source>
        <dbReference type="PROSITE-ProRule" id="PRU01360"/>
    </source>
</evidence>
<feature type="domain" description="TonB-dependent receptor plug" evidence="13">
    <location>
        <begin position="81"/>
        <end position="186"/>
    </location>
</feature>
<dbReference type="Pfam" id="PF07715">
    <property type="entry name" value="Plug"/>
    <property type="match status" value="1"/>
</dbReference>
<dbReference type="InterPro" id="IPR012910">
    <property type="entry name" value="Plug_dom"/>
</dbReference>
<protein>
    <submittedName>
        <fullName evidence="14">Iron complex outermembrane recepter protein</fullName>
    </submittedName>
</protein>
<gene>
    <name evidence="14" type="ORF">SAMN05216339_10844</name>
</gene>
<keyword evidence="4 10" id="KW-1134">Transmembrane beta strand</keyword>
<comment type="subcellular location">
    <subcellularLocation>
        <location evidence="1 10">Cell outer membrane</location>
        <topology evidence="1 10">Multi-pass membrane protein</topology>
    </subcellularLocation>
</comment>
<dbReference type="EMBL" id="FPBL01000008">
    <property type="protein sequence ID" value="SFU71040.1"/>
    <property type="molecule type" value="Genomic_DNA"/>
</dbReference>